<dbReference type="EMBL" id="AP028978">
    <property type="protein sequence ID" value="BET96293.1"/>
    <property type="molecule type" value="Genomic_DNA"/>
</dbReference>
<proteinExistence type="predicted"/>
<organism evidence="1 2">
    <name type="scientific">Xenorhabdus taiwanensis</name>
    <dbReference type="NCBI Taxonomy" id="3085177"/>
    <lineage>
        <taxon>Bacteria</taxon>
        <taxon>Pseudomonadati</taxon>
        <taxon>Pseudomonadota</taxon>
        <taxon>Gammaproteobacteria</taxon>
        <taxon>Enterobacterales</taxon>
        <taxon>Morganellaceae</taxon>
        <taxon>Xenorhabdus</taxon>
    </lineage>
</organism>
<keyword evidence="2" id="KW-1185">Reference proteome</keyword>
<gene>
    <name evidence="1" type="ORF">TCT1_12140</name>
</gene>
<evidence type="ECO:0000313" key="2">
    <source>
        <dbReference type="Proteomes" id="UP001529514"/>
    </source>
</evidence>
<evidence type="ECO:0000313" key="1">
    <source>
        <dbReference type="EMBL" id="BET96293.1"/>
    </source>
</evidence>
<name>A0ABM8JY84_9GAMM</name>
<accession>A0ABM8JY84</accession>
<reference evidence="1 2" key="1">
    <citation type="submission" date="2023-10" db="EMBL/GenBank/DDBJ databases">
        <title>Xenorhabdus taiwanensis sp. nov., a symbiotic bacterium associated with the entomopathogenic nematode Steinernema taiwanensis.</title>
        <authorList>
            <person name="Tseng C.T."/>
            <person name="Shu H.Y."/>
            <person name="Chen M.H."/>
            <person name="Fang Y.J."/>
            <person name="Wu T.L."/>
            <person name="Lin Y.C."/>
            <person name="Huang C.J."/>
        </authorList>
    </citation>
    <scope>NUCLEOTIDE SEQUENCE [LARGE SCALE GENOMIC DNA]</scope>
    <source>
        <strain evidence="1 2">TCT-1</strain>
    </source>
</reference>
<protein>
    <submittedName>
        <fullName evidence="1">Uncharacterized protein</fullName>
    </submittedName>
</protein>
<dbReference type="Proteomes" id="UP001529514">
    <property type="component" value="Chromosome"/>
</dbReference>
<sequence length="74" mass="8546">MLFEVITCCDKYINPLKIPSAFAGINKKHKNKIRFLFPDANFFILPLYSNISAISKFIFSPKTIFYITSGDFMD</sequence>